<protein>
    <submittedName>
        <fullName evidence="9">General substrate transporter</fullName>
    </submittedName>
</protein>
<feature type="domain" description="Major facilitator superfamily (MFS) profile" evidence="8">
    <location>
        <begin position="37"/>
        <end position="126"/>
    </location>
</feature>
<dbReference type="PROSITE" id="PS50850">
    <property type="entry name" value="MFS"/>
    <property type="match status" value="1"/>
</dbReference>
<keyword evidence="5 7" id="KW-1133">Transmembrane helix</keyword>
<dbReference type="Pfam" id="PF00083">
    <property type="entry name" value="Sugar_tr"/>
    <property type="match status" value="1"/>
</dbReference>
<evidence type="ECO:0000313" key="9">
    <source>
        <dbReference type="EMBL" id="OMO62410.1"/>
    </source>
</evidence>
<dbReference type="EMBL" id="AWWV01013249">
    <property type="protein sequence ID" value="OMO62410.1"/>
    <property type="molecule type" value="Genomic_DNA"/>
</dbReference>
<evidence type="ECO:0000256" key="5">
    <source>
        <dbReference type="ARBA" id="ARBA00022989"/>
    </source>
</evidence>
<keyword evidence="10" id="KW-1185">Reference proteome</keyword>
<comment type="caution">
    <text evidence="9">The sequence shown here is derived from an EMBL/GenBank/DDBJ whole genome shotgun (WGS) entry which is preliminary data.</text>
</comment>
<evidence type="ECO:0000256" key="3">
    <source>
        <dbReference type="ARBA" id="ARBA00022597"/>
    </source>
</evidence>
<feature type="transmembrane region" description="Helical" evidence="7">
    <location>
        <begin position="106"/>
        <end position="125"/>
    </location>
</feature>
<dbReference type="GO" id="GO:0016020">
    <property type="term" value="C:membrane"/>
    <property type="evidence" value="ECO:0007669"/>
    <property type="project" value="UniProtKB-SubCell"/>
</dbReference>
<name>A0A1R3GWN7_COCAP</name>
<dbReference type="OrthoDB" id="1002318at2759"/>
<keyword evidence="3" id="KW-0813">Transport</keyword>
<proteinExistence type="inferred from homology"/>
<evidence type="ECO:0000259" key="8">
    <source>
        <dbReference type="PROSITE" id="PS50850"/>
    </source>
</evidence>
<evidence type="ECO:0000256" key="6">
    <source>
        <dbReference type="ARBA" id="ARBA00023136"/>
    </source>
</evidence>
<keyword evidence="4 7" id="KW-0812">Transmembrane</keyword>
<dbReference type="SUPFAM" id="SSF103473">
    <property type="entry name" value="MFS general substrate transporter"/>
    <property type="match status" value="1"/>
</dbReference>
<dbReference type="AlphaFoldDB" id="A0A1R3GWN7"/>
<evidence type="ECO:0000313" key="10">
    <source>
        <dbReference type="Proteomes" id="UP000188268"/>
    </source>
</evidence>
<evidence type="ECO:0000256" key="2">
    <source>
        <dbReference type="ARBA" id="ARBA00010992"/>
    </source>
</evidence>
<feature type="transmembrane region" description="Helical" evidence="7">
    <location>
        <begin position="70"/>
        <end position="94"/>
    </location>
</feature>
<dbReference type="Gramene" id="OMO62410">
    <property type="protein sequence ID" value="OMO62410"/>
    <property type="gene ID" value="CCACVL1_22845"/>
</dbReference>
<dbReference type="Proteomes" id="UP000188268">
    <property type="component" value="Unassembled WGS sequence"/>
</dbReference>
<dbReference type="GO" id="GO:0022857">
    <property type="term" value="F:transmembrane transporter activity"/>
    <property type="evidence" value="ECO:0007669"/>
    <property type="project" value="InterPro"/>
</dbReference>
<organism evidence="9 10">
    <name type="scientific">Corchorus capsularis</name>
    <name type="common">Jute</name>
    <dbReference type="NCBI Taxonomy" id="210143"/>
    <lineage>
        <taxon>Eukaryota</taxon>
        <taxon>Viridiplantae</taxon>
        <taxon>Streptophyta</taxon>
        <taxon>Embryophyta</taxon>
        <taxon>Tracheophyta</taxon>
        <taxon>Spermatophyta</taxon>
        <taxon>Magnoliopsida</taxon>
        <taxon>eudicotyledons</taxon>
        <taxon>Gunneridae</taxon>
        <taxon>Pentapetalae</taxon>
        <taxon>rosids</taxon>
        <taxon>malvids</taxon>
        <taxon>Malvales</taxon>
        <taxon>Malvaceae</taxon>
        <taxon>Grewioideae</taxon>
        <taxon>Apeibeae</taxon>
        <taxon>Corchorus</taxon>
    </lineage>
</organism>
<feature type="non-terminal residue" evidence="9">
    <location>
        <position position="126"/>
    </location>
</feature>
<dbReference type="OMA" id="DNGSIAM"/>
<dbReference type="InterPro" id="IPR020846">
    <property type="entry name" value="MFS_dom"/>
</dbReference>
<dbReference type="PANTHER" id="PTHR48021:SF56">
    <property type="entry name" value="SUGAR TRANSPORTER ERD6-LIKE 14"/>
    <property type="match status" value="1"/>
</dbReference>
<reference evidence="9 10" key="1">
    <citation type="submission" date="2013-09" db="EMBL/GenBank/DDBJ databases">
        <title>Corchorus capsularis genome sequencing.</title>
        <authorList>
            <person name="Alam M."/>
            <person name="Haque M.S."/>
            <person name="Islam M.S."/>
            <person name="Emdad E.M."/>
            <person name="Islam M.M."/>
            <person name="Ahmed B."/>
            <person name="Halim A."/>
            <person name="Hossen Q.M.M."/>
            <person name="Hossain M.Z."/>
            <person name="Ahmed R."/>
            <person name="Khan M.M."/>
            <person name="Islam R."/>
            <person name="Rashid M.M."/>
            <person name="Khan S.A."/>
            <person name="Rahman M.S."/>
            <person name="Alam M."/>
        </authorList>
    </citation>
    <scope>NUCLEOTIDE SEQUENCE [LARGE SCALE GENOMIC DNA]</scope>
    <source>
        <strain evidence="10">cv. CVL-1</strain>
        <tissue evidence="9">Whole seedling</tissue>
    </source>
</reference>
<dbReference type="InterPro" id="IPR050549">
    <property type="entry name" value="MFS_Trehalose_Transporter"/>
</dbReference>
<dbReference type="PANTHER" id="PTHR48021">
    <property type="match status" value="1"/>
</dbReference>
<sequence>MAEQRRAETETLLLRQRHDHEEGLALAPAAASEVSTILLLSAFVTACSAFGYGSALGYSSPTQTGIMEDLNLSVAEFSLFGSILTVGAILGAAISGKITDLLGRKGTMWMLSLFYISGWIAIAFAK</sequence>
<comment type="similarity">
    <text evidence="2">Belongs to the major facilitator superfamily. Sugar transporter (TC 2.A.1.1) family.</text>
</comment>
<evidence type="ECO:0000256" key="7">
    <source>
        <dbReference type="SAM" id="Phobius"/>
    </source>
</evidence>
<keyword evidence="3" id="KW-0762">Sugar transport</keyword>
<accession>A0A1R3GWN7</accession>
<comment type="subcellular location">
    <subcellularLocation>
        <location evidence="1">Membrane</location>
        <topology evidence="1">Multi-pass membrane protein</topology>
    </subcellularLocation>
</comment>
<gene>
    <name evidence="9" type="ORF">CCACVL1_22845</name>
</gene>
<evidence type="ECO:0000256" key="1">
    <source>
        <dbReference type="ARBA" id="ARBA00004141"/>
    </source>
</evidence>
<dbReference type="InterPro" id="IPR036259">
    <property type="entry name" value="MFS_trans_sf"/>
</dbReference>
<keyword evidence="6 7" id="KW-0472">Membrane</keyword>
<dbReference type="Gene3D" id="1.20.1250.20">
    <property type="entry name" value="MFS general substrate transporter like domains"/>
    <property type="match status" value="1"/>
</dbReference>
<evidence type="ECO:0000256" key="4">
    <source>
        <dbReference type="ARBA" id="ARBA00022692"/>
    </source>
</evidence>
<feature type="transmembrane region" description="Helical" evidence="7">
    <location>
        <begin position="37"/>
        <end position="58"/>
    </location>
</feature>
<dbReference type="InterPro" id="IPR005828">
    <property type="entry name" value="MFS_sugar_transport-like"/>
</dbReference>